<dbReference type="EMBL" id="JABFAC010240946">
    <property type="protein sequence ID" value="MBA0635186.1"/>
    <property type="molecule type" value="Genomic_DNA"/>
</dbReference>
<dbReference type="InterPro" id="IPR027417">
    <property type="entry name" value="P-loop_NTPase"/>
</dbReference>
<dbReference type="Gene3D" id="1.10.8.430">
    <property type="entry name" value="Helical domain of apoptotic protease-activating factors"/>
    <property type="match status" value="1"/>
</dbReference>
<dbReference type="PANTHER" id="PTHR33463:SF203">
    <property type="entry name" value="AAA+ ATPASE DOMAIN-CONTAINING PROTEIN"/>
    <property type="match status" value="1"/>
</dbReference>
<dbReference type="AlphaFoldDB" id="A0A7J8TAH8"/>
<evidence type="ECO:0000313" key="4">
    <source>
        <dbReference type="Proteomes" id="UP000593561"/>
    </source>
</evidence>
<evidence type="ECO:0000313" key="3">
    <source>
        <dbReference type="EMBL" id="MBA0635186.1"/>
    </source>
</evidence>
<dbReference type="InterPro" id="IPR050905">
    <property type="entry name" value="Plant_NBS-LRR"/>
</dbReference>
<evidence type="ECO:0008006" key="5">
    <source>
        <dbReference type="Google" id="ProtNLM"/>
    </source>
</evidence>
<keyword evidence="1" id="KW-0547">Nucleotide-binding</keyword>
<evidence type="ECO:0000256" key="1">
    <source>
        <dbReference type="ARBA" id="ARBA00022741"/>
    </source>
</evidence>
<gene>
    <name evidence="3" type="ORF">Godav_028937</name>
</gene>
<sequence length="121" mass="13645">MEALKDYKVKKIVVWGMDGVGKTTLVKEVDHDVEGFDRVVMVIVMEFVQHECKPYNVSSEIIEVAMGVAKECGGLPFAIVPLARALRGKTLNGWKLAYHKISSSRLMDIEDVPKQRKEMHT</sequence>
<organism evidence="3 4">
    <name type="scientific">Gossypium davidsonii</name>
    <name type="common">Davidson's cotton</name>
    <name type="synonym">Gossypium klotzschianum subsp. davidsonii</name>
    <dbReference type="NCBI Taxonomy" id="34287"/>
    <lineage>
        <taxon>Eukaryota</taxon>
        <taxon>Viridiplantae</taxon>
        <taxon>Streptophyta</taxon>
        <taxon>Embryophyta</taxon>
        <taxon>Tracheophyta</taxon>
        <taxon>Spermatophyta</taxon>
        <taxon>Magnoliopsida</taxon>
        <taxon>eudicotyledons</taxon>
        <taxon>Gunneridae</taxon>
        <taxon>Pentapetalae</taxon>
        <taxon>rosids</taxon>
        <taxon>malvids</taxon>
        <taxon>Malvales</taxon>
        <taxon>Malvaceae</taxon>
        <taxon>Malvoideae</taxon>
        <taxon>Gossypium</taxon>
    </lineage>
</organism>
<proteinExistence type="predicted"/>
<reference evidence="3 4" key="1">
    <citation type="journal article" date="2019" name="Genome Biol. Evol.">
        <title>Insights into the evolution of the New World diploid cottons (Gossypium, subgenus Houzingenia) based on genome sequencing.</title>
        <authorList>
            <person name="Grover C.E."/>
            <person name="Arick M.A. 2nd"/>
            <person name="Thrash A."/>
            <person name="Conover J.L."/>
            <person name="Sanders W.S."/>
            <person name="Peterson D.G."/>
            <person name="Frelichowski J.E."/>
            <person name="Scheffler J.A."/>
            <person name="Scheffler B.E."/>
            <person name="Wendel J.F."/>
        </authorList>
    </citation>
    <scope>NUCLEOTIDE SEQUENCE [LARGE SCALE GENOMIC DNA]</scope>
    <source>
        <strain evidence="3">27</strain>
        <tissue evidence="3">Leaf</tissue>
    </source>
</reference>
<comment type="caution">
    <text evidence="3">The sequence shown here is derived from an EMBL/GenBank/DDBJ whole genome shotgun (WGS) entry which is preliminary data.</text>
</comment>
<evidence type="ECO:0000256" key="2">
    <source>
        <dbReference type="ARBA" id="ARBA00022821"/>
    </source>
</evidence>
<dbReference type="InterPro" id="IPR042197">
    <property type="entry name" value="Apaf_helical"/>
</dbReference>
<dbReference type="PANTHER" id="PTHR33463">
    <property type="entry name" value="NB-ARC DOMAIN-CONTAINING PROTEIN-RELATED"/>
    <property type="match status" value="1"/>
</dbReference>
<name>A0A7J8TAH8_GOSDV</name>
<dbReference type="Proteomes" id="UP000593561">
    <property type="component" value="Unassembled WGS sequence"/>
</dbReference>
<dbReference type="GO" id="GO:0005524">
    <property type="term" value="F:ATP binding"/>
    <property type="evidence" value="ECO:0007669"/>
    <property type="project" value="UniProtKB-KW"/>
</dbReference>
<dbReference type="GO" id="GO:0043531">
    <property type="term" value="F:ADP binding"/>
    <property type="evidence" value="ECO:0007669"/>
    <property type="project" value="InterPro"/>
</dbReference>
<dbReference type="GO" id="GO:0006952">
    <property type="term" value="P:defense response"/>
    <property type="evidence" value="ECO:0007669"/>
    <property type="project" value="UniProtKB-KW"/>
</dbReference>
<keyword evidence="2" id="KW-0611">Plant defense</keyword>
<keyword evidence="4" id="KW-1185">Reference proteome</keyword>
<protein>
    <recommendedName>
        <fullName evidence="5">NB-ARC domain-containing protein</fullName>
    </recommendedName>
</protein>
<dbReference type="SUPFAM" id="SSF52540">
    <property type="entry name" value="P-loop containing nucleoside triphosphate hydrolases"/>
    <property type="match status" value="1"/>
</dbReference>
<accession>A0A7J8TAH8</accession>